<evidence type="ECO:0000259" key="1">
    <source>
        <dbReference type="Pfam" id="PF20263"/>
    </source>
</evidence>
<evidence type="ECO:0000313" key="2">
    <source>
        <dbReference type="EMBL" id="KAL1843239.1"/>
    </source>
</evidence>
<comment type="caution">
    <text evidence="2">The sequence shown here is derived from an EMBL/GenBank/DDBJ whole genome shotgun (WGS) entry which is preliminary data.</text>
</comment>
<accession>A0ABR3VMU9</accession>
<proteinExistence type="predicted"/>
<evidence type="ECO:0000313" key="3">
    <source>
        <dbReference type="Proteomes" id="UP001583172"/>
    </source>
</evidence>
<protein>
    <recommendedName>
        <fullName evidence="1">LYR motif-containing protein Cup1-like N-terminal domain-containing protein</fullName>
    </recommendedName>
</protein>
<dbReference type="InterPro" id="IPR046896">
    <property type="entry name" value="Cup1-like_N"/>
</dbReference>
<keyword evidence="3" id="KW-1185">Reference proteome</keyword>
<dbReference type="Pfam" id="PF20263">
    <property type="entry name" value="LYRM2-like"/>
    <property type="match status" value="1"/>
</dbReference>
<dbReference type="CDD" id="cd20273">
    <property type="entry name" value="Complex1_LYR_unchar"/>
    <property type="match status" value="1"/>
</dbReference>
<feature type="domain" description="LYR motif-containing protein Cup1-like N-terminal" evidence="1">
    <location>
        <begin position="16"/>
        <end position="97"/>
    </location>
</feature>
<dbReference type="Proteomes" id="UP001583172">
    <property type="component" value="Unassembled WGS sequence"/>
</dbReference>
<gene>
    <name evidence="2" type="ORF">VTJ49DRAFT_2570</name>
</gene>
<sequence>MSRPLRIPSPQTPLHLYRQLLREASYLPPIARPYIDKQIKTSFRKHQKHDAKDAQRIRQGKHDLRVLRAANSGDLMRMRRVLLRAFGRMGRRRRELMADLLNRPPPTNTEELAKFAANVSTITAGDRETDWLDAWDTEKLRALAKSQLAAGLINSPKPPITVSNIKPEKAVPAENSWGRPFHPKPARTKLKNAWKLVADKCMPPLPKEEWQALGDIVEGVVETRWLPPPRRALAHPLSPQEPMRRWDWEAYAVKPVAVVDRPANRRNKLLTGAVDDNTPTGDPQPINCHRYTPRLWRRLLGGIWQLTPVMEPQPGGKGWSITWGKPKFEPAKAIEGALEFFSSLPEPAEPPKGGRRRKRS</sequence>
<organism evidence="2 3">
    <name type="scientific">Humicola insolens</name>
    <name type="common">Soft-rot fungus</name>
    <dbReference type="NCBI Taxonomy" id="85995"/>
    <lineage>
        <taxon>Eukaryota</taxon>
        <taxon>Fungi</taxon>
        <taxon>Dikarya</taxon>
        <taxon>Ascomycota</taxon>
        <taxon>Pezizomycotina</taxon>
        <taxon>Sordariomycetes</taxon>
        <taxon>Sordariomycetidae</taxon>
        <taxon>Sordariales</taxon>
        <taxon>Chaetomiaceae</taxon>
        <taxon>Mycothermus</taxon>
    </lineage>
</organism>
<name>A0ABR3VMU9_HUMIN</name>
<reference evidence="2 3" key="1">
    <citation type="journal article" date="2024" name="Commun. Biol.">
        <title>Comparative genomic analysis of thermophilic fungi reveals convergent evolutionary adaptations and gene losses.</title>
        <authorList>
            <person name="Steindorff A.S."/>
            <person name="Aguilar-Pontes M.V."/>
            <person name="Robinson A.J."/>
            <person name="Andreopoulos B."/>
            <person name="LaButti K."/>
            <person name="Kuo A."/>
            <person name="Mondo S."/>
            <person name="Riley R."/>
            <person name="Otillar R."/>
            <person name="Haridas S."/>
            <person name="Lipzen A."/>
            <person name="Grimwood J."/>
            <person name="Schmutz J."/>
            <person name="Clum A."/>
            <person name="Reid I.D."/>
            <person name="Moisan M.C."/>
            <person name="Butler G."/>
            <person name="Nguyen T.T.M."/>
            <person name="Dewar K."/>
            <person name="Conant G."/>
            <person name="Drula E."/>
            <person name="Henrissat B."/>
            <person name="Hansel C."/>
            <person name="Singer S."/>
            <person name="Hutchinson M.I."/>
            <person name="de Vries R.P."/>
            <person name="Natvig D.O."/>
            <person name="Powell A.J."/>
            <person name="Tsang A."/>
            <person name="Grigoriev I.V."/>
        </authorList>
    </citation>
    <scope>NUCLEOTIDE SEQUENCE [LARGE SCALE GENOMIC DNA]</scope>
    <source>
        <strain evidence="2 3">CBS 620.91</strain>
    </source>
</reference>
<dbReference type="EMBL" id="JAZGSY010000021">
    <property type="protein sequence ID" value="KAL1843239.1"/>
    <property type="molecule type" value="Genomic_DNA"/>
</dbReference>